<evidence type="ECO:0000259" key="10">
    <source>
        <dbReference type="PROSITE" id="PS50122"/>
    </source>
</evidence>
<reference evidence="11 12" key="1">
    <citation type="submission" date="2018-05" db="EMBL/GenBank/DDBJ databases">
        <title>Genomic Encyclopedia of Type Strains, Phase IV (KMG-IV): sequencing the most valuable type-strain genomes for metagenomic binning, comparative biology and taxonomic classification.</title>
        <authorList>
            <person name="Goeker M."/>
        </authorList>
    </citation>
    <scope>NUCLEOTIDE SEQUENCE [LARGE SCALE GENOMIC DNA]</scope>
    <source>
        <strain evidence="11 12">DSM 23606</strain>
    </source>
</reference>
<dbReference type="InterPro" id="IPR008248">
    <property type="entry name" value="CheB-like"/>
</dbReference>
<comment type="catalytic activity">
    <reaction evidence="4 5">
        <text>[protein]-L-glutamate 5-O-methyl ester + H2O = L-glutamyl-[protein] + methanol + H(+)</text>
        <dbReference type="Rhea" id="RHEA:23236"/>
        <dbReference type="Rhea" id="RHEA-COMP:10208"/>
        <dbReference type="Rhea" id="RHEA-COMP:10311"/>
        <dbReference type="ChEBI" id="CHEBI:15377"/>
        <dbReference type="ChEBI" id="CHEBI:15378"/>
        <dbReference type="ChEBI" id="CHEBI:17790"/>
        <dbReference type="ChEBI" id="CHEBI:29973"/>
        <dbReference type="ChEBI" id="CHEBI:82795"/>
        <dbReference type="EC" id="3.1.1.61"/>
    </reaction>
</comment>
<comment type="similarity">
    <text evidence="5">Belongs to the CheB family.</text>
</comment>
<keyword evidence="5 7" id="KW-0597">Phosphoprotein</keyword>
<comment type="caution">
    <text evidence="11">The sequence shown here is derived from an EMBL/GenBank/DDBJ whole genome shotgun (WGS) entry which is preliminary data.</text>
</comment>
<feature type="domain" description="Response regulatory" evidence="9">
    <location>
        <begin position="9"/>
        <end position="127"/>
    </location>
</feature>
<dbReference type="Gene3D" id="3.40.50.180">
    <property type="entry name" value="Methylesterase CheB, C-terminal domain"/>
    <property type="match status" value="1"/>
</dbReference>
<evidence type="ECO:0000313" key="12">
    <source>
        <dbReference type="Proteomes" id="UP000246569"/>
    </source>
</evidence>
<dbReference type="CDD" id="cd17541">
    <property type="entry name" value="REC_CheB-like"/>
    <property type="match status" value="1"/>
</dbReference>
<evidence type="ECO:0000256" key="5">
    <source>
        <dbReference type="HAMAP-Rule" id="MF_00099"/>
    </source>
</evidence>
<dbReference type="Gene3D" id="3.40.50.2300">
    <property type="match status" value="1"/>
</dbReference>
<comment type="catalytic activity">
    <reaction evidence="5">
        <text>L-glutaminyl-[protein] + H2O = L-glutamyl-[protein] + NH4(+)</text>
        <dbReference type="Rhea" id="RHEA:16441"/>
        <dbReference type="Rhea" id="RHEA-COMP:10207"/>
        <dbReference type="Rhea" id="RHEA-COMP:10208"/>
        <dbReference type="ChEBI" id="CHEBI:15377"/>
        <dbReference type="ChEBI" id="CHEBI:28938"/>
        <dbReference type="ChEBI" id="CHEBI:29973"/>
        <dbReference type="ChEBI" id="CHEBI:30011"/>
        <dbReference type="EC" id="3.5.1.44"/>
    </reaction>
</comment>
<dbReference type="GO" id="GO:0000156">
    <property type="term" value="F:phosphorelay response regulator activity"/>
    <property type="evidence" value="ECO:0007669"/>
    <property type="project" value="InterPro"/>
</dbReference>
<dbReference type="EC" id="3.1.1.61" evidence="5"/>
<evidence type="ECO:0000259" key="9">
    <source>
        <dbReference type="PROSITE" id="PS50110"/>
    </source>
</evidence>
<dbReference type="SUPFAM" id="SSF52172">
    <property type="entry name" value="CheY-like"/>
    <property type="match status" value="1"/>
</dbReference>
<dbReference type="CDD" id="cd16432">
    <property type="entry name" value="CheB_Rec"/>
    <property type="match status" value="1"/>
</dbReference>
<dbReference type="GO" id="GO:0005737">
    <property type="term" value="C:cytoplasm"/>
    <property type="evidence" value="ECO:0007669"/>
    <property type="project" value="UniProtKB-SubCell"/>
</dbReference>
<dbReference type="Pfam" id="PF00072">
    <property type="entry name" value="Response_reg"/>
    <property type="match status" value="1"/>
</dbReference>
<feature type="active site" evidence="5 6">
    <location>
        <position position="238"/>
    </location>
</feature>
<dbReference type="HAMAP" id="MF_00099">
    <property type="entry name" value="CheB_chemtxs"/>
    <property type="match status" value="1"/>
</dbReference>
<dbReference type="InterPro" id="IPR000673">
    <property type="entry name" value="Sig_transdc_resp-reg_Me-estase"/>
</dbReference>
<accession>A0A317N1T7</accession>
<evidence type="ECO:0000256" key="1">
    <source>
        <dbReference type="ARBA" id="ARBA00022490"/>
    </source>
</evidence>
<feature type="active site" evidence="5 6">
    <location>
        <position position="334"/>
    </location>
</feature>
<proteinExistence type="inferred from homology"/>
<comment type="subcellular location">
    <subcellularLocation>
        <location evidence="5">Cytoplasm</location>
    </subcellularLocation>
</comment>
<keyword evidence="3 5" id="KW-0378">Hydrolase</keyword>
<dbReference type="SUPFAM" id="SSF52738">
    <property type="entry name" value="Methylesterase CheB, C-terminal domain"/>
    <property type="match status" value="1"/>
</dbReference>
<feature type="domain" description="CheB-type methylesterase" evidence="10">
    <location>
        <begin position="199"/>
        <end position="392"/>
    </location>
</feature>
<evidence type="ECO:0000313" key="11">
    <source>
        <dbReference type="EMBL" id="PWV63253.1"/>
    </source>
</evidence>
<evidence type="ECO:0000256" key="7">
    <source>
        <dbReference type="PROSITE-ProRule" id="PRU00169"/>
    </source>
</evidence>
<dbReference type="InterPro" id="IPR001789">
    <property type="entry name" value="Sig_transdc_resp-reg_receiver"/>
</dbReference>
<dbReference type="NCBIfam" id="NF001965">
    <property type="entry name" value="PRK00742.1"/>
    <property type="match status" value="1"/>
</dbReference>
<dbReference type="Pfam" id="PF01339">
    <property type="entry name" value="CheB_methylest"/>
    <property type="match status" value="1"/>
</dbReference>
<comment type="domain">
    <text evidence="5">Contains a C-terminal catalytic domain, and an N-terminal region which modulates catalytic activity.</text>
</comment>
<dbReference type="AlphaFoldDB" id="A0A317N1T7"/>
<keyword evidence="2 5" id="KW-0145">Chemotaxis</keyword>
<dbReference type="Proteomes" id="UP000246569">
    <property type="component" value="Unassembled WGS sequence"/>
</dbReference>
<evidence type="ECO:0000256" key="2">
    <source>
        <dbReference type="ARBA" id="ARBA00022500"/>
    </source>
</evidence>
<dbReference type="EMBL" id="QGTJ01000003">
    <property type="protein sequence ID" value="PWV63253.1"/>
    <property type="molecule type" value="Genomic_DNA"/>
</dbReference>
<comment type="function">
    <text evidence="5">Involved in chemotaxis. Part of a chemotaxis signal transduction system that modulates chemotaxis in response to various stimuli. Catalyzes the demethylation of specific methylglutamate residues introduced into the chemoreceptors (methyl-accepting chemotaxis proteins or MCP) by CheR. Also mediates the irreversible deamidation of specific glutamine residues to glutamic acid.</text>
</comment>
<dbReference type="OrthoDB" id="9793421at2"/>
<dbReference type="SMART" id="SM00448">
    <property type="entry name" value="REC"/>
    <property type="match status" value="1"/>
</dbReference>
<keyword evidence="1 5" id="KW-0963">Cytoplasm</keyword>
<gene>
    <name evidence="5" type="primary">cheB</name>
    <name evidence="11" type="ORF">C7443_103178</name>
</gene>
<feature type="compositionally biased region" description="Polar residues" evidence="8">
    <location>
        <begin position="154"/>
        <end position="175"/>
    </location>
</feature>
<dbReference type="RefSeq" id="WP_110017762.1">
    <property type="nucleotide sequence ID" value="NZ_QGTJ01000003.1"/>
</dbReference>
<name>A0A317N1T7_9GAMM</name>
<dbReference type="PANTHER" id="PTHR42872">
    <property type="entry name" value="PROTEIN-GLUTAMATE METHYLESTERASE/PROTEIN-GLUTAMINE GLUTAMINASE"/>
    <property type="match status" value="1"/>
</dbReference>
<dbReference type="PROSITE" id="PS50110">
    <property type="entry name" value="RESPONSE_REGULATORY"/>
    <property type="match status" value="1"/>
</dbReference>
<feature type="region of interest" description="Disordered" evidence="8">
    <location>
        <begin position="142"/>
        <end position="175"/>
    </location>
</feature>
<organism evidence="11 12">
    <name type="scientific">Plasticicumulans acidivorans</name>
    <dbReference type="NCBI Taxonomy" id="886464"/>
    <lineage>
        <taxon>Bacteria</taxon>
        <taxon>Pseudomonadati</taxon>
        <taxon>Pseudomonadota</taxon>
        <taxon>Gammaproteobacteria</taxon>
        <taxon>Candidatus Competibacteraceae</taxon>
        <taxon>Plasticicumulans</taxon>
    </lineage>
</organism>
<evidence type="ECO:0000256" key="8">
    <source>
        <dbReference type="SAM" id="MobiDB-lite"/>
    </source>
</evidence>
<evidence type="ECO:0000256" key="4">
    <source>
        <dbReference type="ARBA" id="ARBA00048267"/>
    </source>
</evidence>
<dbReference type="PANTHER" id="PTHR42872:SF6">
    <property type="entry name" value="PROTEIN-GLUTAMATE METHYLESTERASE_PROTEIN-GLUTAMINE GLUTAMINASE"/>
    <property type="match status" value="1"/>
</dbReference>
<dbReference type="GO" id="GO:0008984">
    <property type="term" value="F:protein-glutamate methylesterase activity"/>
    <property type="evidence" value="ECO:0007669"/>
    <property type="project" value="UniProtKB-UniRule"/>
</dbReference>
<dbReference type="InterPro" id="IPR011006">
    <property type="entry name" value="CheY-like_superfamily"/>
</dbReference>
<dbReference type="InterPro" id="IPR035909">
    <property type="entry name" value="CheB_C"/>
</dbReference>
<evidence type="ECO:0000256" key="6">
    <source>
        <dbReference type="PROSITE-ProRule" id="PRU00050"/>
    </source>
</evidence>
<evidence type="ECO:0000256" key="3">
    <source>
        <dbReference type="ARBA" id="ARBA00022801"/>
    </source>
</evidence>
<feature type="active site" evidence="5 6">
    <location>
        <position position="211"/>
    </location>
</feature>
<dbReference type="GO" id="GO:0006935">
    <property type="term" value="P:chemotaxis"/>
    <property type="evidence" value="ECO:0007669"/>
    <property type="project" value="UniProtKB-UniRule"/>
</dbReference>
<feature type="modified residue" description="4-aspartylphosphate" evidence="5 7">
    <location>
        <position position="60"/>
    </location>
</feature>
<protein>
    <recommendedName>
        <fullName evidence="5">Protein-glutamate methylesterase/protein-glutamine glutaminase</fullName>
        <ecNumber evidence="5">3.1.1.61</ecNumber>
        <ecNumber evidence="5">3.5.1.44</ecNumber>
    </recommendedName>
</protein>
<sequence length="412" mass="43090">MAARSEPIKILIVDDAVVVRRMLANLLAEDADLLVVGTAVNGRDALQRMPDLKPDLVILDIDMPEMNGLDTLAVLSRDYPRVAVVMFSTSTRRGAAETLEALALGAKDYVAKPEHATNAGEALQQVRSVLVPKIKALCPERSKEPLSPLVRTPRPTSASGGASQHGDSAPANVSVTLPSRTPAAVPVVPPPAVRQSAARRAGIDLVVIGSSTGGPNALAVVFASLPADLAVPVVIVQHMPPVFTRMLAERLDGLSPLKVREGTDGARLAAGEAWIAPGDFHMTVKRTGDGVVIGLNQQAAENSCRPAVDVLLRSAVETFGARVLAVILTGMGQDGLLAAMRLHELGGQVVAQDEASSVVWGMPGNVVRAGIADVVLPIDRIAAEISTRVRAAASGLKETGSWRISDVGKRPC</sequence>
<keyword evidence="12" id="KW-1185">Reference proteome</keyword>
<dbReference type="PROSITE" id="PS50122">
    <property type="entry name" value="CHEB"/>
    <property type="match status" value="1"/>
</dbReference>
<dbReference type="GO" id="GO:0050568">
    <property type="term" value="F:protein-glutamine glutaminase activity"/>
    <property type="evidence" value="ECO:0007669"/>
    <property type="project" value="UniProtKB-UniRule"/>
</dbReference>
<comment type="PTM">
    <text evidence="5">Phosphorylated by CheA. Phosphorylation of the N-terminal regulatory domain activates the methylesterase activity.</text>
</comment>
<dbReference type="EC" id="3.5.1.44" evidence="5"/>